<dbReference type="OrthoDB" id="10343324at2759"/>
<organism evidence="3 4">
    <name type="scientific">Setomelanomma holmii</name>
    <dbReference type="NCBI Taxonomy" id="210430"/>
    <lineage>
        <taxon>Eukaryota</taxon>
        <taxon>Fungi</taxon>
        <taxon>Dikarya</taxon>
        <taxon>Ascomycota</taxon>
        <taxon>Pezizomycotina</taxon>
        <taxon>Dothideomycetes</taxon>
        <taxon>Pleosporomycetidae</taxon>
        <taxon>Pleosporales</taxon>
        <taxon>Pleosporineae</taxon>
        <taxon>Phaeosphaeriaceae</taxon>
        <taxon>Setomelanomma</taxon>
    </lineage>
</organism>
<accession>A0A9P4LJH6</accession>
<feature type="signal peptide" evidence="2">
    <location>
        <begin position="1"/>
        <end position="19"/>
    </location>
</feature>
<evidence type="ECO:0008006" key="5">
    <source>
        <dbReference type="Google" id="ProtNLM"/>
    </source>
</evidence>
<dbReference type="Proteomes" id="UP000799777">
    <property type="component" value="Unassembled WGS sequence"/>
</dbReference>
<gene>
    <name evidence="3" type="ORF">EK21DRAFT_113087</name>
</gene>
<protein>
    <recommendedName>
        <fullName evidence="5">Secreted protein</fullName>
    </recommendedName>
</protein>
<evidence type="ECO:0000256" key="1">
    <source>
        <dbReference type="SAM" id="MobiDB-lite"/>
    </source>
</evidence>
<feature type="compositionally biased region" description="Polar residues" evidence="1">
    <location>
        <begin position="56"/>
        <end position="67"/>
    </location>
</feature>
<keyword evidence="2" id="KW-0732">Signal</keyword>
<evidence type="ECO:0000313" key="3">
    <source>
        <dbReference type="EMBL" id="KAF2029191.1"/>
    </source>
</evidence>
<feature type="region of interest" description="Disordered" evidence="1">
    <location>
        <begin position="53"/>
        <end position="73"/>
    </location>
</feature>
<dbReference type="EMBL" id="ML978203">
    <property type="protein sequence ID" value="KAF2029191.1"/>
    <property type="molecule type" value="Genomic_DNA"/>
</dbReference>
<feature type="chain" id="PRO_5040473058" description="Secreted protein" evidence="2">
    <location>
        <begin position="20"/>
        <end position="130"/>
    </location>
</feature>
<keyword evidence="4" id="KW-1185">Reference proteome</keyword>
<sequence>MPIILALMLLQLYVLCISAMVTPVTAPVSDKIWDLQHSLEINAPYKATMEDAARDTNGTKSSSSQPAKNIKRKTKTMTMPAMAHSPIGWSTCTIALVATSMSSALDIRDGEHTHSAIRACEESSCTKWVV</sequence>
<name>A0A9P4LJH6_9PLEO</name>
<dbReference type="AlphaFoldDB" id="A0A9P4LJH6"/>
<comment type="caution">
    <text evidence="3">The sequence shown here is derived from an EMBL/GenBank/DDBJ whole genome shotgun (WGS) entry which is preliminary data.</text>
</comment>
<evidence type="ECO:0000313" key="4">
    <source>
        <dbReference type="Proteomes" id="UP000799777"/>
    </source>
</evidence>
<proteinExistence type="predicted"/>
<evidence type="ECO:0000256" key="2">
    <source>
        <dbReference type="SAM" id="SignalP"/>
    </source>
</evidence>
<reference evidence="3" key="1">
    <citation type="journal article" date="2020" name="Stud. Mycol.">
        <title>101 Dothideomycetes genomes: a test case for predicting lifestyles and emergence of pathogens.</title>
        <authorList>
            <person name="Haridas S."/>
            <person name="Albert R."/>
            <person name="Binder M."/>
            <person name="Bloem J."/>
            <person name="Labutti K."/>
            <person name="Salamov A."/>
            <person name="Andreopoulos B."/>
            <person name="Baker S."/>
            <person name="Barry K."/>
            <person name="Bills G."/>
            <person name="Bluhm B."/>
            <person name="Cannon C."/>
            <person name="Castanera R."/>
            <person name="Culley D."/>
            <person name="Daum C."/>
            <person name="Ezra D."/>
            <person name="Gonzalez J."/>
            <person name="Henrissat B."/>
            <person name="Kuo A."/>
            <person name="Liang C."/>
            <person name="Lipzen A."/>
            <person name="Lutzoni F."/>
            <person name="Magnuson J."/>
            <person name="Mondo S."/>
            <person name="Nolan M."/>
            <person name="Ohm R."/>
            <person name="Pangilinan J."/>
            <person name="Park H.-J."/>
            <person name="Ramirez L."/>
            <person name="Alfaro M."/>
            <person name="Sun H."/>
            <person name="Tritt A."/>
            <person name="Yoshinaga Y."/>
            <person name="Zwiers L.-H."/>
            <person name="Turgeon B."/>
            <person name="Goodwin S."/>
            <person name="Spatafora J."/>
            <person name="Crous P."/>
            <person name="Grigoriev I."/>
        </authorList>
    </citation>
    <scope>NUCLEOTIDE SEQUENCE</scope>
    <source>
        <strain evidence="3">CBS 110217</strain>
    </source>
</reference>